<dbReference type="RefSeq" id="WP_307233706.1">
    <property type="nucleotide sequence ID" value="NZ_JAUSVF010000002.1"/>
</dbReference>
<protein>
    <recommendedName>
        <fullName evidence="1">Contractile injection system tube protein N-terminal domain-containing protein</fullName>
    </recommendedName>
</protein>
<dbReference type="EMBL" id="JAUSVF010000002">
    <property type="protein sequence ID" value="MDQ0322148.1"/>
    <property type="molecule type" value="Genomic_DNA"/>
</dbReference>
<proteinExistence type="predicted"/>
<dbReference type="Proteomes" id="UP001230207">
    <property type="component" value="Unassembled WGS sequence"/>
</dbReference>
<gene>
    <name evidence="2" type="ORF">QO002_004354</name>
</gene>
<organism evidence="2 3">
    <name type="scientific">Pararhizobium capsulatum DSM 1112</name>
    <dbReference type="NCBI Taxonomy" id="1121113"/>
    <lineage>
        <taxon>Bacteria</taxon>
        <taxon>Pseudomonadati</taxon>
        <taxon>Pseudomonadota</taxon>
        <taxon>Alphaproteobacteria</taxon>
        <taxon>Hyphomicrobiales</taxon>
        <taxon>Rhizobiaceae</taxon>
        <taxon>Rhizobium/Agrobacterium group</taxon>
        <taxon>Pararhizobium</taxon>
    </lineage>
</organism>
<evidence type="ECO:0000313" key="2">
    <source>
        <dbReference type="EMBL" id="MDQ0322148.1"/>
    </source>
</evidence>
<name>A0ABU0BW27_9HYPH</name>
<keyword evidence="3" id="KW-1185">Reference proteome</keyword>
<dbReference type="Pfam" id="PF19266">
    <property type="entry name" value="CIS_tube"/>
    <property type="match status" value="1"/>
</dbReference>
<comment type="caution">
    <text evidence="2">The sequence shown here is derived from an EMBL/GenBank/DDBJ whole genome shotgun (WGS) entry which is preliminary data.</text>
</comment>
<reference evidence="2 3" key="1">
    <citation type="submission" date="2023-07" db="EMBL/GenBank/DDBJ databases">
        <title>Genomic Encyclopedia of Type Strains, Phase IV (KMG-IV): sequencing the most valuable type-strain genomes for metagenomic binning, comparative biology and taxonomic classification.</title>
        <authorList>
            <person name="Goeker M."/>
        </authorList>
    </citation>
    <scope>NUCLEOTIDE SEQUENCE [LARGE SCALE GENOMIC DNA]</scope>
    <source>
        <strain evidence="2 3">DSM 1112</strain>
    </source>
</reference>
<sequence>MVQLTFEKLRADGSGDGSEAITVEYSPPELSFTKAAQYAEVAIPGLEQPILQFVRGDAETLNMDLFFDATSTAVGVTKTDVADEVNRFCKLVTINGETHMPPIVRITWGDAFPGNAMGHNYTTESCFKAVVLSVTRKYTLFNTSGAPLRAIVTLSLKRYATIAEQLDDINFRSADHTRLHIVIEGETLPLIAHDAFGDARKWRVIAEHNGLAEVRDLMPGMRLELPPLVP</sequence>
<accession>A0ABU0BW27</accession>
<evidence type="ECO:0000259" key="1">
    <source>
        <dbReference type="Pfam" id="PF19266"/>
    </source>
</evidence>
<dbReference type="InterPro" id="IPR045361">
    <property type="entry name" value="CIS_tube_prot_N"/>
</dbReference>
<feature type="domain" description="Contractile injection system tube protein N-terminal" evidence="1">
    <location>
        <begin position="16"/>
        <end position="164"/>
    </location>
</feature>
<evidence type="ECO:0000313" key="3">
    <source>
        <dbReference type="Proteomes" id="UP001230207"/>
    </source>
</evidence>